<dbReference type="EMBL" id="JAPDRL010000001">
    <property type="protein sequence ID" value="KAJ9669835.1"/>
    <property type="molecule type" value="Genomic_DNA"/>
</dbReference>
<evidence type="ECO:0000313" key="2">
    <source>
        <dbReference type="EMBL" id="KAJ9669835.1"/>
    </source>
</evidence>
<reference evidence="2" key="1">
    <citation type="submission" date="2022-10" db="EMBL/GenBank/DDBJ databases">
        <title>Culturing micro-colonial fungi from biological soil crusts in the Mojave desert and describing Neophaeococcomyces mojavensis, and introducing the new genera and species Taxawa tesnikishii.</title>
        <authorList>
            <person name="Kurbessoian T."/>
            <person name="Stajich J.E."/>
        </authorList>
    </citation>
    <scope>NUCLEOTIDE SEQUENCE</scope>
    <source>
        <strain evidence="2">TK_1</strain>
    </source>
</reference>
<feature type="region of interest" description="Disordered" evidence="1">
    <location>
        <begin position="48"/>
        <end position="77"/>
    </location>
</feature>
<feature type="region of interest" description="Disordered" evidence="1">
    <location>
        <begin position="97"/>
        <end position="242"/>
    </location>
</feature>
<feature type="compositionally biased region" description="Basic and acidic residues" evidence="1">
    <location>
        <begin position="218"/>
        <end position="227"/>
    </location>
</feature>
<feature type="compositionally biased region" description="Basic residues" evidence="1">
    <location>
        <begin position="107"/>
        <end position="118"/>
    </location>
</feature>
<accession>A0ABQ9P884</accession>
<protein>
    <submittedName>
        <fullName evidence="2">Uncharacterized protein</fullName>
    </submittedName>
</protein>
<comment type="caution">
    <text evidence="2">The sequence shown here is derived from an EMBL/GenBank/DDBJ whole genome shotgun (WGS) entry which is preliminary data.</text>
</comment>
<gene>
    <name evidence="2" type="ORF">H2201_000221</name>
</gene>
<name>A0ABQ9P884_9PEZI</name>
<feature type="region of interest" description="Disordered" evidence="1">
    <location>
        <begin position="1"/>
        <end position="27"/>
    </location>
</feature>
<proteinExistence type="predicted"/>
<sequence length="294" mass="32399">MDHHEGEDEDKKRKRRDFVIAKPKEPTDIPETIQVDVYKCDKQGNIPRVPDFAVPPEREDCGGIQLGDPEEVKGSKENGACSISLDEEPPHASFVFRFRFGDEPKGTKGRRPKGRRRISPAINDQPNPQQEVVHQETRSEPIQAVIDSSDTEGEDSGSYDTCSTTESQHSHPTNLDAFTGLESGNSQTHTNTNSEAMNVDLGDRRPFPSPRGIPEELTPEHVPRNVQHDTGLSQPAQGEHEGMETVTLASVVRDIVASGEKMKTLEDAKSNILVVDVSGDGVVRMNVCRSVICN</sequence>
<feature type="compositionally biased region" description="Polar residues" evidence="1">
    <location>
        <begin position="182"/>
        <end position="196"/>
    </location>
</feature>
<evidence type="ECO:0000256" key="1">
    <source>
        <dbReference type="SAM" id="MobiDB-lite"/>
    </source>
</evidence>
<feature type="compositionally biased region" description="Polar residues" evidence="1">
    <location>
        <begin position="161"/>
        <end position="173"/>
    </location>
</feature>
<organism evidence="2 3">
    <name type="scientific">Coniosporium apollinis</name>
    <dbReference type="NCBI Taxonomy" id="61459"/>
    <lineage>
        <taxon>Eukaryota</taxon>
        <taxon>Fungi</taxon>
        <taxon>Dikarya</taxon>
        <taxon>Ascomycota</taxon>
        <taxon>Pezizomycotina</taxon>
        <taxon>Dothideomycetes</taxon>
        <taxon>Dothideomycetes incertae sedis</taxon>
        <taxon>Coniosporium</taxon>
    </lineage>
</organism>
<dbReference type="Proteomes" id="UP001172684">
    <property type="component" value="Unassembled WGS sequence"/>
</dbReference>
<keyword evidence="3" id="KW-1185">Reference proteome</keyword>
<feature type="compositionally biased region" description="Polar residues" evidence="1">
    <location>
        <begin position="122"/>
        <end position="132"/>
    </location>
</feature>
<evidence type="ECO:0000313" key="3">
    <source>
        <dbReference type="Proteomes" id="UP001172684"/>
    </source>
</evidence>